<evidence type="ECO:0000256" key="1">
    <source>
        <dbReference type="SAM" id="MobiDB-lite"/>
    </source>
</evidence>
<sequence length="110" mass="12955">MLFENNCRPGHIPSSRYRQLSTSYYYHQTTTGHRRRISLRKESHYRSSGKSPETWLMLGTVPTIGSSPMISRQTLRRTPSFNWQQQRSSTTTTWQTKRRQVCDWKQSAGT</sequence>
<feature type="region of interest" description="Disordered" evidence="1">
    <location>
        <begin position="76"/>
        <end position="96"/>
    </location>
</feature>
<evidence type="ECO:0000313" key="3">
    <source>
        <dbReference type="Proteomes" id="UP000829354"/>
    </source>
</evidence>
<organism evidence="2 3">
    <name type="scientific">Caenorhabditis briggsae</name>
    <dbReference type="NCBI Taxonomy" id="6238"/>
    <lineage>
        <taxon>Eukaryota</taxon>
        <taxon>Metazoa</taxon>
        <taxon>Ecdysozoa</taxon>
        <taxon>Nematoda</taxon>
        <taxon>Chromadorea</taxon>
        <taxon>Rhabditida</taxon>
        <taxon>Rhabditina</taxon>
        <taxon>Rhabditomorpha</taxon>
        <taxon>Rhabditoidea</taxon>
        <taxon>Rhabditidae</taxon>
        <taxon>Peloderinae</taxon>
        <taxon>Caenorhabditis</taxon>
    </lineage>
</organism>
<dbReference type="EMBL" id="CP092623">
    <property type="protein sequence ID" value="UMM27441.1"/>
    <property type="molecule type" value="Genomic_DNA"/>
</dbReference>
<protein>
    <submittedName>
        <fullName evidence="2">Uncharacterized protein</fullName>
    </submittedName>
</protein>
<reference evidence="2 3" key="1">
    <citation type="submission" date="2022-04" db="EMBL/GenBank/DDBJ databases">
        <title>Chromosome-level reference genomes for two strains of Caenorhabditis briggsae: an improved platform for comparative genomics.</title>
        <authorList>
            <person name="Stevens L."/>
            <person name="Andersen E."/>
        </authorList>
    </citation>
    <scope>NUCLEOTIDE SEQUENCE [LARGE SCALE GENOMIC DNA]</scope>
    <source>
        <strain evidence="2">VX34</strain>
        <tissue evidence="2">Whole-organism</tissue>
    </source>
</reference>
<feature type="compositionally biased region" description="Low complexity" evidence="1">
    <location>
        <begin position="83"/>
        <end position="95"/>
    </location>
</feature>
<keyword evidence="3" id="KW-1185">Reference proteome</keyword>
<dbReference type="Proteomes" id="UP000829354">
    <property type="component" value="Chromosome IV"/>
</dbReference>
<accession>A0AAE9ESY5</accession>
<name>A0AAE9ESY5_CAEBR</name>
<evidence type="ECO:0000313" key="2">
    <source>
        <dbReference type="EMBL" id="UMM27441.1"/>
    </source>
</evidence>
<gene>
    <name evidence="2" type="ORF">L5515_010732</name>
</gene>
<dbReference type="AlphaFoldDB" id="A0AAE9ESY5"/>
<proteinExistence type="predicted"/>